<gene>
    <name evidence="7" type="ORF">MSEN_20230</name>
</gene>
<feature type="domain" description="AMP-dependent synthetase/ligase" evidence="5">
    <location>
        <begin position="13"/>
        <end position="411"/>
    </location>
</feature>
<evidence type="ECO:0000256" key="2">
    <source>
        <dbReference type="ARBA" id="ARBA00022598"/>
    </source>
</evidence>
<evidence type="ECO:0000313" key="8">
    <source>
        <dbReference type="Proteomes" id="UP000465263"/>
    </source>
</evidence>
<accession>A0A7I9XJX5</accession>
<evidence type="ECO:0000259" key="6">
    <source>
        <dbReference type="Pfam" id="PF23024"/>
    </source>
</evidence>
<name>A0A7I9XJX5_9MYCO</name>
<organism evidence="7 8">
    <name type="scientific">Mycolicibacter senuensis</name>
    <dbReference type="NCBI Taxonomy" id="386913"/>
    <lineage>
        <taxon>Bacteria</taxon>
        <taxon>Bacillati</taxon>
        <taxon>Actinomycetota</taxon>
        <taxon>Actinomycetes</taxon>
        <taxon>Mycobacteriales</taxon>
        <taxon>Mycobacteriaceae</taxon>
        <taxon>Mycolicibacter</taxon>
    </lineage>
</organism>
<dbReference type="PANTHER" id="PTHR22754:SF32">
    <property type="entry name" value="DISCO-INTERACTING PROTEIN 2"/>
    <property type="match status" value="1"/>
</dbReference>
<keyword evidence="8" id="KW-1185">Reference proteome</keyword>
<dbReference type="OrthoDB" id="3671040at2"/>
<dbReference type="InterPro" id="IPR042099">
    <property type="entry name" value="ANL_N_sf"/>
</dbReference>
<dbReference type="Gene3D" id="3.30.300.30">
    <property type="match status" value="1"/>
</dbReference>
<dbReference type="SUPFAM" id="SSF56801">
    <property type="entry name" value="Acetyl-CoA synthetase-like"/>
    <property type="match status" value="1"/>
</dbReference>
<dbReference type="Proteomes" id="UP000465263">
    <property type="component" value="Unassembled WGS sequence"/>
</dbReference>
<evidence type="ECO:0000256" key="1">
    <source>
        <dbReference type="ARBA" id="ARBA00006432"/>
    </source>
</evidence>
<proteinExistence type="inferred from homology"/>
<feature type="domain" description="AMP-binding enzyme C-terminal" evidence="6">
    <location>
        <begin position="455"/>
        <end position="570"/>
    </location>
</feature>
<evidence type="ECO:0000256" key="4">
    <source>
        <dbReference type="ARBA" id="ARBA00023098"/>
    </source>
</evidence>
<dbReference type="InterPro" id="IPR045851">
    <property type="entry name" value="AMP-bd_C_sf"/>
</dbReference>
<dbReference type="FunFam" id="3.40.50.12780:FF:000013">
    <property type="entry name" value="Long-chain-fatty-acid--AMP ligase FadD32"/>
    <property type="match status" value="1"/>
</dbReference>
<reference evidence="7 8" key="1">
    <citation type="journal article" date="2019" name="Emerg. Microbes Infect.">
        <title>Comprehensive subspecies identification of 175 nontuberculous mycobacteria species based on 7547 genomic profiles.</title>
        <authorList>
            <person name="Matsumoto Y."/>
            <person name="Kinjo T."/>
            <person name="Motooka D."/>
            <person name="Nabeya D."/>
            <person name="Jung N."/>
            <person name="Uechi K."/>
            <person name="Horii T."/>
            <person name="Iida T."/>
            <person name="Fujita J."/>
            <person name="Nakamura S."/>
        </authorList>
    </citation>
    <scope>NUCLEOTIDE SEQUENCE [LARGE SCALE GENOMIC DNA]</scope>
    <source>
        <strain evidence="7 8">JCM 16017</strain>
    </source>
</reference>
<dbReference type="PANTHER" id="PTHR22754">
    <property type="entry name" value="DISCO-INTERACTING PROTEIN 2 DIP2 -RELATED"/>
    <property type="match status" value="1"/>
</dbReference>
<dbReference type="CDD" id="cd05931">
    <property type="entry name" value="FAAL"/>
    <property type="match status" value="1"/>
</dbReference>
<dbReference type="AlphaFoldDB" id="A0A7I9XJX5"/>
<dbReference type="InterPro" id="IPR000873">
    <property type="entry name" value="AMP-dep_synth/lig_dom"/>
</dbReference>
<dbReference type="GO" id="GO:0016874">
    <property type="term" value="F:ligase activity"/>
    <property type="evidence" value="ECO:0007669"/>
    <property type="project" value="UniProtKB-KW"/>
</dbReference>
<sequence>MTAQTAHTLVDLLRHQAERYGDKVVFSFSYNGDGEDESRLTYRELDLKARAVAANLQQQGAAGERVFVFCRPGLDAITGFFGCLYAGAIAVPVHERLAPRLSSVIPDAQADFAVAPPAMAGKVTTFVEAVMGLVSDRPMQWCTTDVPVSDADAWVPPDVDATSTAMVQYTSGSTTAPNGVVVSHANLMHNLGAIRESWPGDDQQVAVLWLPPHHDMGLIGGVLQTIYLGYTTFLMSPSAMMKRPMGWLEAISRHGATYTVAPNFAFEICVQRSTPEERDALDLSRLAVVMNGAEPVRIETMRAFTDAFAAAGFRLEAFWPVYGLAEATLLVTGGSDSPLPLVQHVDRGALELDRVVNGAPDAPTTVALVGCGKARGGQQLAIVDPETHRRSRADKIGEIWVAGPSVALGYLGNPEKTARTFAAYIADTGDGPFLRTGDLGFLRDGELFITGRYKDLVVIDGANYYPNDIEVTVQGCHPALQTGRSAVFAVTLEPDGAPQLVVVQEVDREGVTEAELNDIAGAVQAAVIAHHRVSVNSLILVPARGIPVTSSGKVQRGLCRQRHLDGEFETVAEWHGPVRKASTEDSAEFIQEVLARPRLGSRTSW</sequence>
<keyword evidence="2" id="KW-0436">Ligase</keyword>
<keyword evidence="3" id="KW-0276">Fatty acid metabolism</keyword>
<comment type="caution">
    <text evidence="7">The sequence shown here is derived from an EMBL/GenBank/DDBJ whole genome shotgun (WGS) entry which is preliminary data.</text>
</comment>
<dbReference type="Gene3D" id="3.40.50.12780">
    <property type="entry name" value="N-terminal domain of ligase-like"/>
    <property type="match status" value="1"/>
</dbReference>
<evidence type="ECO:0000313" key="7">
    <source>
        <dbReference type="EMBL" id="GFG70303.1"/>
    </source>
</evidence>
<comment type="similarity">
    <text evidence="1">Belongs to the ATP-dependent AMP-binding enzyme family.</text>
</comment>
<dbReference type="InterPro" id="IPR040097">
    <property type="entry name" value="FAAL/FAAC"/>
</dbReference>
<dbReference type="GO" id="GO:0006633">
    <property type="term" value="P:fatty acid biosynthetic process"/>
    <property type="evidence" value="ECO:0007669"/>
    <property type="project" value="TreeGrafter"/>
</dbReference>
<dbReference type="GO" id="GO:0070566">
    <property type="term" value="F:adenylyltransferase activity"/>
    <property type="evidence" value="ECO:0007669"/>
    <property type="project" value="TreeGrafter"/>
</dbReference>
<dbReference type="GO" id="GO:0005886">
    <property type="term" value="C:plasma membrane"/>
    <property type="evidence" value="ECO:0007669"/>
    <property type="project" value="TreeGrafter"/>
</dbReference>
<dbReference type="Pfam" id="PF00501">
    <property type="entry name" value="AMP-binding"/>
    <property type="match status" value="1"/>
</dbReference>
<dbReference type="GO" id="GO:0071766">
    <property type="term" value="P:Actinobacterium-type cell wall biogenesis"/>
    <property type="evidence" value="ECO:0007669"/>
    <property type="project" value="UniProtKB-ARBA"/>
</dbReference>
<dbReference type="EMBL" id="BLKV01000001">
    <property type="protein sequence ID" value="GFG70303.1"/>
    <property type="molecule type" value="Genomic_DNA"/>
</dbReference>
<dbReference type="RefSeq" id="WP_085089005.1">
    <property type="nucleotide sequence ID" value="NZ_BLKV01000001.1"/>
</dbReference>
<keyword evidence="4" id="KW-0443">Lipid metabolism</keyword>
<dbReference type="InterPro" id="IPR025110">
    <property type="entry name" value="AMP-bd_C"/>
</dbReference>
<evidence type="ECO:0000259" key="5">
    <source>
        <dbReference type="Pfam" id="PF00501"/>
    </source>
</evidence>
<dbReference type="Pfam" id="PF23024">
    <property type="entry name" value="AMP-dom_DIP2-like"/>
    <property type="match status" value="1"/>
</dbReference>
<evidence type="ECO:0000256" key="3">
    <source>
        <dbReference type="ARBA" id="ARBA00022832"/>
    </source>
</evidence>
<protein>
    <submittedName>
        <fullName evidence="7">Acyl-CoA synthetase</fullName>
    </submittedName>
</protein>